<dbReference type="PROSITE" id="PS50851">
    <property type="entry name" value="CHEW"/>
    <property type="match status" value="3"/>
</dbReference>
<dbReference type="Proteomes" id="UP000000249">
    <property type="component" value="Chromosome 1"/>
</dbReference>
<proteinExistence type="predicted"/>
<dbReference type="InterPro" id="IPR002545">
    <property type="entry name" value="CheW-lke_dom"/>
</dbReference>
<reference evidence="5 6" key="1">
    <citation type="submission" date="2007-03" db="EMBL/GenBank/DDBJ databases">
        <authorList>
            <person name="Heidelberg J."/>
        </authorList>
    </citation>
    <scope>NUCLEOTIDE SEQUENCE [LARGE SCALE GENOMIC DNA]</scope>
    <source>
        <strain evidence="6">ATCC 39541 / Classical Ogawa 395 / O395</strain>
    </source>
</reference>
<dbReference type="GO" id="GO:0006935">
    <property type="term" value="P:chemotaxis"/>
    <property type="evidence" value="ECO:0007669"/>
    <property type="project" value="InterPro"/>
</dbReference>
<keyword evidence="3" id="KW-0963">Cytoplasm</keyword>
<dbReference type="Gene3D" id="2.40.50.180">
    <property type="entry name" value="CheA-289, Domain 4"/>
    <property type="match status" value="3"/>
</dbReference>
<comment type="subcellular location">
    <subcellularLocation>
        <location evidence="1">Cytoplasm</location>
    </subcellularLocation>
</comment>
<dbReference type="InterPro" id="IPR036061">
    <property type="entry name" value="CheW-like_dom_sf"/>
</dbReference>
<dbReference type="InterPro" id="IPR039315">
    <property type="entry name" value="CheW"/>
</dbReference>
<feature type="domain" description="CheW-like" evidence="4">
    <location>
        <begin position="17"/>
        <end position="157"/>
    </location>
</feature>
<dbReference type="EMBL" id="CP000627">
    <property type="protein sequence ID" value="ABQ20745.1"/>
    <property type="molecule type" value="Genomic_DNA"/>
</dbReference>
<evidence type="ECO:0000313" key="6">
    <source>
        <dbReference type="Proteomes" id="UP000000249"/>
    </source>
</evidence>
<evidence type="ECO:0000256" key="2">
    <source>
        <dbReference type="ARBA" id="ARBA00021483"/>
    </source>
</evidence>
<dbReference type="PANTHER" id="PTHR22617">
    <property type="entry name" value="CHEMOTAXIS SENSOR HISTIDINE KINASE-RELATED"/>
    <property type="match status" value="1"/>
</dbReference>
<dbReference type="Pfam" id="PF01584">
    <property type="entry name" value="CheW"/>
    <property type="match status" value="3"/>
</dbReference>
<feature type="domain" description="CheW-like" evidence="4">
    <location>
        <begin position="190"/>
        <end position="339"/>
    </location>
</feature>
<dbReference type="PANTHER" id="PTHR22617:SF45">
    <property type="entry name" value="CHEMOTAXIS PROTEIN CHEW"/>
    <property type="match status" value="1"/>
</dbReference>
<organism evidence="5 6">
    <name type="scientific">Vibrio cholerae serotype O1 (strain ATCC 39541 / Classical Ogawa 395 / O395)</name>
    <dbReference type="NCBI Taxonomy" id="345073"/>
    <lineage>
        <taxon>Bacteria</taxon>
        <taxon>Pseudomonadati</taxon>
        <taxon>Pseudomonadota</taxon>
        <taxon>Gammaproteobacteria</taxon>
        <taxon>Vibrionales</taxon>
        <taxon>Vibrionaceae</taxon>
        <taxon>Vibrio</taxon>
    </lineage>
</organism>
<dbReference type="PATRIC" id="fig|345073.21.peg.1473"/>
<protein>
    <recommendedName>
        <fullName evidence="2">Chemotaxis protein CheW</fullName>
    </recommendedName>
</protein>
<dbReference type="KEGG" id="vcr:VC395_1521"/>
<name>A0A0H3AJL5_VIBC3</name>
<dbReference type="OrthoDB" id="9790406at2"/>
<sequence length="520" mass="58475">MTSEALVDNELEHEENLTQYVNFMLGDELFALHMQEVEEIIRLPTTFSAPLTPSYLIGLSNLRGQILPVLCLRTLLCMDRTSATEATRVIVITIGKTKIGFTVDRVVNVATPDPEMIKPTNTAGGKIDPTLITNTIHSDNQIIQVLNCHRLLDNSVEEELELSTQRFNHLSSQSHFGDVTDEERDDDEDMRQLVCCMVDGQEYAFPLEDTQEIVRIPEIITKVPLTESAILGVINLRGKTLPLVSLRTLFGLPSISFSDSHRVLVVNISLSEKERLPVGVVVDAVREVIRLHVDVMDSVPEIMSKMGQANDISAICNLDDGRRTLSVISVEQLFDAQIVDQFSEAYPQEGTDMSTIDDVSILEDDNTDMQLVIFKLDKEEFGISIHTVQEIIRIPENISRVPKTDDFIEGVINLRGNVLPIVDMRKRFHLPEMARHERQRILVVNFEKISTGFIVDSVSEVLRIPESQLEDAPVLSEEQAQLMRQMVNLSPRMIGVLSADQLISNTEMYKLHMAANDMDS</sequence>
<dbReference type="RefSeq" id="WP_000200008.1">
    <property type="nucleotide sequence ID" value="NC_009457.1"/>
</dbReference>
<accession>A0A0H3AJL5</accession>
<gene>
    <name evidence="5" type="ordered locus">VC0395_A1014</name>
</gene>
<dbReference type="KEGG" id="vco:VC0395_A1014"/>
<dbReference type="eggNOG" id="COG0835">
    <property type="taxonomic scope" value="Bacteria"/>
</dbReference>
<feature type="domain" description="CheW-like" evidence="4">
    <location>
        <begin position="368"/>
        <end position="508"/>
    </location>
</feature>
<dbReference type="AlphaFoldDB" id="A0A0H3AJL5"/>
<dbReference type="GO" id="GO:0007165">
    <property type="term" value="P:signal transduction"/>
    <property type="evidence" value="ECO:0007669"/>
    <property type="project" value="InterPro"/>
</dbReference>
<dbReference type="Gene3D" id="2.30.30.40">
    <property type="entry name" value="SH3 Domains"/>
    <property type="match status" value="3"/>
</dbReference>
<dbReference type="SUPFAM" id="SSF50341">
    <property type="entry name" value="CheW-like"/>
    <property type="match status" value="3"/>
</dbReference>
<evidence type="ECO:0000313" key="5">
    <source>
        <dbReference type="EMBL" id="ABQ20745.1"/>
    </source>
</evidence>
<dbReference type="SMART" id="SM00260">
    <property type="entry name" value="CheW"/>
    <property type="match status" value="3"/>
</dbReference>
<evidence type="ECO:0000256" key="3">
    <source>
        <dbReference type="ARBA" id="ARBA00022490"/>
    </source>
</evidence>
<evidence type="ECO:0000259" key="4">
    <source>
        <dbReference type="PROSITE" id="PS50851"/>
    </source>
</evidence>
<evidence type="ECO:0000256" key="1">
    <source>
        <dbReference type="ARBA" id="ARBA00004496"/>
    </source>
</evidence>
<dbReference type="FunFam" id="2.40.50.180:FF:000001">
    <property type="entry name" value="Chemotaxis protein CheW"/>
    <property type="match status" value="1"/>
</dbReference>
<dbReference type="GO" id="GO:0005829">
    <property type="term" value="C:cytosol"/>
    <property type="evidence" value="ECO:0007669"/>
    <property type="project" value="TreeGrafter"/>
</dbReference>